<protein>
    <recommendedName>
        <fullName evidence="2">PiggyBac transposable element-derived protein domain-containing protein</fullName>
    </recommendedName>
</protein>
<evidence type="ECO:0000313" key="3">
    <source>
        <dbReference type="EMBL" id="KAG6967780.1"/>
    </source>
</evidence>
<evidence type="ECO:0000313" key="4">
    <source>
        <dbReference type="Proteomes" id="UP000688947"/>
    </source>
</evidence>
<feature type="region of interest" description="Disordered" evidence="1">
    <location>
        <begin position="27"/>
        <end position="100"/>
    </location>
</feature>
<evidence type="ECO:0000259" key="2">
    <source>
        <dbReference type="Pfam" id="PF13843"/>
    </source>
</evidence>
<dbReference type="VEuPathDB" id="FungiDB:PC110_g248"/>
<organism evidence="3 4">
    <name type="scientific">Phytophthora cactorum</name>
    <dbReference type="NCBI Taxonomy" id="29920"/>
    <lineage>
        <taxon>Eukaryota</taxon>
        <taxon>Sar</taxon>
        <taxon>Stramenopiles</taxon>
        <taxon>Oomycota</taxon>
        <taxon>Peronosporomycetes</taxon>
        <taxon>Peronosporales</taxon>
        <taxon>Peronosporaceae</taxon>
        <taxon>Phytophthora</taxon>
    </lineage>
</organism>
<dbReference type="AlphaFoldDB" id="A0A8T1UU47"/>
<dbReference type="InterPro" id="IPR029526">
    <property type="entry name" value="PGBD"/>
</dbReference>
<proteinExistence type="predicted"/>
<gene>
    <name evidence="3" type="ORF">JG687_00004087</name>
</gene>
<name>A0A8T1UU47_9STRA</name>
<reference evidence="3" key="1">
    <citation type="submission" date="2021-01" db="EMBL/GenBank/DDBJ databases">
        <title>Phytophthora aleatoria, a newly-described species from Pinus radiata is distinct from Phytophthora cactorum isolates based on comparative genomics.</title>
        <authorList>
            <person name="Mcdougal R."/>
            <person name="Panda P."/>
            <person name="Williams N."/>
            <person name="Studholme D.J."/>
        </authorList>
    </citation>
    <scope>NUCLEOTIDE SEQUENCE</scope>
    <source>
        <strain evidence="3">NZFS 3830</strain>
    </source>
</reference>
<accession>A0A8T1UU47</accession>
<sequence>MESTNNDDIHQDESFVRMLTENTIIDKELAHNCGERSTSAVGETLAAKEKRKRKTSATRSPSAPQPPQRQHNFPVLVEDTTSEASGGDAASNASANPDIIHDATSGFSGVMSTPSELSTRHPRIMHLLKRHPRDHGLRHRESWVKNSIYSDAGRAYIVGRVTRFGKTNALLEVQWIDTQFQKKDEYVGINIVQRGIENYSNIMKSPTKPAWRSLCQAERGEIEVEEDASDIEEDTEVEECRTYSPEVVFPLTMTYVESIDNMKFDPEAQLQAPSDLYEHGDDTSQTRIRPEYRHIFEHSPFSSFFAYIPVYFWVEVLRQTNKEMREYERTNRITQRPLFTLQEMMTFLGVLFYMALVDKGEYTHYWGQQIKDRILGGCCVGLDGIMPLARFKLVRKSFCFRVLSRPAPRSNATLASNRAEPVSVDVQAVKPPRLESDDAGSVGNQNSREQHDTTHRSSTTPSPLSPLPSNSSDTQSTSQSAPITTVQPDYVFQEMRLREFGPL</sequence>
<feature type="compositionally biased region" description="Low complexity" evidence="1">
    <location>
        <begin position="82"/>
        <end position="96"/>
    </location>
</feature>
<feature type="compositionally biased region" description="Low complexity" evidence="1">
    <location>
        <begin position="457"/>
        <end position="480"/>
    </location>
</feature>
<dbReference type="PANTHER" id="PTHR46599:SF3">
    <property type="entry name" value="PIGGYBAC TRANSPOSABLE ELEMENT-DERIVED PROTEIN 4"/>
    <property type="match status" value="1"/>
</dbReference>
<dbReference type="PANTHER" id="PTHR46599">
    <property type="entry name" value="PIGGYBAC TRANSPOSABLE ELEMENT-DERIVED PROTEIN 4"/>
    <property type="match status" value="1"/>
</dbReference>
<dbReference type="Proteomes" id="UP000688947">
    <property type="component" value="Unassembled WGS sequence"/>
</dbReference>
<dbReference type="OrthoDB" id="108269at2759"/>
<feature type="region of interest" description="Disordered" evidence="1">
    <location>
        <begin position="410"/>
        <end position="490"/>
    </location>
</feature>
<dbReference type="EMBL" id="JAENGZ010000135">
    <property type="protein sequence ID" value="KAG6967780.1"/>
    <property type="molecule type" value="Genomic_DNA"/>
</dbReference>
<dbReference type="Pfam" id="PF13843">
    <property type="entry name" value="DDE_Tnp_1_7"/>
    <property type="match status" value="1"/>
</dbReference>
<evidence type="ECO:0000256" key="1">
    <source>
        <dbReference type="SAM" id="MobiDB-lite"/>
    </source>
</evidence>
<feature type="domain" description="PiggyBac transposable element-derived protein" evidence="2">
    <location>
        <begin position="311"/>
        <end position="405"/>
    </location>
</feature>
<comment type="caution">
    <text evidence="3">The sequence shown here is derived from an EMBL/GenBank/DDBJ whole genome shotgun (WGS) entry which is preliminary data.</text>
</comment>